<proteinExistence type="predicted"/>
<dbReference type="Proteomes" id="UP000233781">
    <property type="component" value="Unassembled WGS sequence"/>
</dbReference>
<protein>
    <submittedName>
        <fullName evidence="2">Transcriptional regulator, AbiEi antitoxin, Type IV TA system</fullName>
    </submittedName>
</protein>
<dbReference type="EMBL" id="PJNE01000001">
    <property type="protein sequence ID" value="PKW26149.1"/>
    <property type="molecule type" value="Genomic_DNA"/>
</dbReference>
<reference evidence="2 3" key="1">
    <citation type="submission" date="2017-12" db="EMBL/GenBank/DDBJ databases">
        <title>Sequencing the genomes of 1000 Actinobacteria strains.</title>
        <authorList>
            <person name="Klenk H.-P."/>
        </authorList>
    </citation>
    <scope>NUCLEOTIDE SEQUENCE [LARGE SCALE GENOMIC DNA]</scope>
    <source>
        <strain evidence="2 3">DSM 12806</strain>
    </source>
</reference>
<dbReference type="AlphaFoldDB" id="A0A2N3YH33"/>
<dbReference type="OrthoDB" id="5517693at2"/>
<dbReference type="InterPro" id="IPR025159">
    <property type="entry name" value="AbiEi_N"/>
</dbReference>
<evidence type="ECO:0000259" key="1">
    <source>
        <dbReference type="Pfam" id="PF13338"/>
    </source>
</evidence>
<gene>
    <name evidence="2" type="ORF">ATL31_0955</name>
</gene>
<organism evidence="2 3">
    <name type="scientific">Phycicoccus duodecadis</name>
    <dbReference type="NCBI Taxonomy" id="173053"/>
    <lineage>
        <taxon>Bacteria</taxon>
        <taxon>Bacillati</taxon>
        <taxon>Actinomycetota</taxon>
        <taxon>Actinomycetes</taxon>
        <taxon>Micrococcales</taxon>
        <taxon>Intrasporangiaceae</taxon>
        <taxon>Phycicoccus</taxon>
    </lineage>
</organism>
<evidence type="ECO:0000313" key="2">
    <source>
        <dbReference type="EMBL" id="PKW26149.1"/>
    </source>
</evidence>
<keyword evidence="3" id="KW-1185">Reference proteome</keyword>
<dbReference type="RefSeq" id="WP_101394763.1">
    <property type="nucleotide sequence ID" value="NZ_PJNE01000001.1"/>
</dbReference>
<accession>A0A2N3YH33</accession>
<dbReference type="Pfam" id="PF13338">
    <property type="entry name" value="AbiEi_4"/>
    <property type="match status" value="1"/>
</dbReference>
<comment type="caution">
    <text evidence="2">The sequence shown here is derived from an EMBL/GenBank/DDBJ whole genome shotgun (WGS) entry which is preliminary data.</text>
</comment>
<name>A0A2N3YH33_9MICO</name>
<feature type="domain" description="AbiEi antitoxin N-terminal" evidence="1">
    <location>
        <begin position="2"/>
        <end position="49"/>
    </location>
</feature>
<evidence type="ECO:0000313" key="3">
    <source>
        <dbReference type="Proteomes" id="UP000233781"/>
    </source>
</evidence>
<sequence length="305" mass="32358">MDRLLALARARGGVVTSGLAARVGVDEHGLVAARRSGLLVRVRRDAYVVGALWAAAGPEERLALRTRAVLLSRRDPVAASHEAALALHGLPLVSPLGSTVDVVADVLRTRRGGSLHLHPRGPEPDVVVDGVRVVPLPVAIAQVALRSGLRPGVVALDAALARGSCDLDALRAALAHRAVTAAAVRRGEELVTLGDAQAESPGESLTRLLLHDLGYPARSQVVVHDEEGRFVARVDLLVHGRVVVEFDGAVKYEGADGRAALVAEKRREDRLRALGYTVVRVTWADLHDPARFARLVRRAFAAAGV</sequence>